<protein>
    <submittedName>
        <fullName evidence="2">Uncharacterized protein</fullName>
    </submittedName>
</protein>
<evidence type="ECO:0000313" key="2">
    <source>
        <dbReference type="EMBL" id="WCT14103.1"/>
    </source>
</evidence>
<keyword evidence="1" id="KW-0812">Transmembrane</keyword>
<accession>A0ABY7TCN8</accession>
<organism evidence="2 3">
    <name type="scientific">Mucilaginibacter jinjuensis</name>
    <dbReference type="NCBI Taxonomy" id="1176721"/>
    <lineage>
        <taxon>Bacteria</taxon>
        <taxon>Pseudomonadati</taxon>
        <taxon>Bacteroidota</taxon>
        <taxon>Sphingobacteriia</taxon>
        <taxon>Sphingobacteriales</taxon>
        <taxon>Sphingobacteriaceae</taxon>
        <taxon>Mucilaginibacter</taxon>
    </lineage>
</organism>
<reference evidence="2 3" key="1">
    <citation type="submission" date="2023-02" db="EMBL/GenBank/DDBJ databases">
        <title>Genome sequence of Mucilaginibacter jinjuensis strain KACC 16571.</title>
        <authorList>
            <person name="Kim S."/>
            <person name="Heo J."/>
            <person name="Kwon S.-W."/>
        </authorList>
    </citation>
    <scope>NUCLEOTIDE SEQUENCE [LARGE SCALE GENOMIC DNA]</scope>
    <source>
        <strain evidence="2 3">KACC 16571</strain>
    </source>
</reference>
<keyword evidence="1" id="KW-0472">Membrane</keyword>
<evidence type="ECO:0000313" key="3">
    <source>
        <dbReference type="Proteomes" id="UP001216139"/>
    </source>
</evidence>
<name>A0ABY7TCN8_9SPHI</name>
<keyword evidence="3" id="KW-1185">Reference proteome</keyword>
<evidence type="ECO:0000256" key="1">
    <source>
        <dbReference type="SAM" id="Phobius"/>
    </source>
</evidence>
<feature type="transmembrane region" description="Helical" evidence="1">
    <location>
        <begin position="6"/>
        <end position="28"/>
    </location>
</feature>
<dbReference type="Proteomes" id="UP001216139">
    <property type="component" value="Chromosome"/>
</dbReference>
<dbReference type="RefSeq" id="WP_273632419.1">
    <property type="nucleotide sequence ID" value="NZ_CP117167.1"/>
</dbReference>
<dbReference type="EMBL" id="CP117167">
    <property type="protein sequence ID" value="WCT14103.1"/>
    <property type="molecule type" value="Genomic_DNA"/>
</dbReference>
<keyword evidence="1" id="KW-1133">Transmembrane helix</keyword>
<gene>
    <name evidence="2" type="ORF">PQO05_09170</name>
</gene>
<sequence>MALYNQLIIKIITLVMMLVGIIAIYVIVRMLVNRCNGRDDLDGLL</sequence>
<proteinExistence type="predicted"/>